<comment type="caution">
    <text evidence="1">The sequence shown here is derived from an EMBL/GenBank/DDBJ whole genome shotgun (WGS) entry which is preliminary data.</text>
</comment>
<accession>A0A2T1LTG8</accession>
<gene>
    <name evidence="1" type="ORF">C7H19_19490</name>
</gene>
<dbReference type="EMBL" id="PXOH01000028">
    <property type="protein sequence ID" value="PSF33906.1"/>
    <property type="molecule type" value="Genomic_DNA"/>
</dbReference>
<proteinExistence type="predicted"/>
<evidence type="ECO:0000313" key="2">
    <source>
        <dbReference type="Proteomes" id="UP000239001"/>
    </source>
</evidence>
<dbReference type="Proteomes" id="UP000239001">
    <property type="component" value="Unassembled WGS sequence"/>
</dbReference>
<dbReference type="AlphaFoldDB" id="A0A2T1LTG8"/>
<evidence type="ECO:0000313" key="1">
    <source>
        <dbReference type="EMBL" id="PSF33906.1"/>
    </source>
</evidence>
<reference evidence="1 2" key="1">
    <citation type="submission" date="2018-03" db="EMBL/GenBank/DDBJ databases">
        <title>The ancient ancestry and fast evolution of plastids.</title>
        <authorList>
            <person name="Moore K.R."/>
            <person name="Magnabosco C."/>
            <person name="Momper L."/>
            <person name="Gold D.A."/>
            <person name="Bosak T."/>
            <person name="Fournier G.P."/>
        </authorList>
    </citation>
    <scope>NUCLEOTIDE SEQUENCE [LARGE SCALE GENOMIC DNA]</scope>
    <source>
        <strain evidence="1 2">CCALA 016</strain>
    </source>
</reference>
<sequence>MMIMKIPQCDRCYFFSHQLYFVCVVHPEGVNTDHCLDFRPDPETVEESNELWAPEGYSWYGDDLIENRLSRHTTQEQLEILDTHPFFTGTCPNCGHQFETSPPPHSPWHCSRCGFLDEPIL</sequence>
<keyword evidence="2" id="KW-1185">Reference proteome</keyword>
<name>A0A2T1LTG8_9CHRO</name>
<reference evidence="1 2" key="2">
    <citation type="submission" date="2018-03" db="EMBL/GenBank/DDBJ databases">
        <authorList>
            <person name="Keele B.F."/>
        </authorList>
    </citation>
    <scope>NUCLEOTIDE SEQUENCE [LARGE SCALE GENOMIC DNA]</scope>
    <source>
        <strain evidence="1 2">CCALA 016</strain>
    </source>
</reference>
<dbReference type="OrthoDB" id="516763at2"/>
<protein>
    <submittedName>
        <fullName evidence="1">Uncharacterized protein</fullName>
    </submittedName>
</protein>
<organism evidence="1 2">
    <name type="scientific">Aphanothece hegewaldii CCALA 016</name>
    <dbReference type="NCBI Taxonomy" id="2107694"/>
    <lineage>
        <taxon>Bacteria</taxon>
        <taxon>Bacillati</taxon>
        <taxon>Cyanobacteriota</taxon>
        <taxon>Cyanophyceae</taxon>
        <taxon>Oscillatoriophycideae</taxon>
        <taxon>Chroococcales</taxon>
        <taxon>Aphanothecaceae</taxon>
        <taxon>Aphanothece</taxon>
    </lineage>
</organism>